<organism evidence="2 3">
    <name type="scientific">Phaeosphaeria nodorum (strain SN15 / ATCC MYA-4574 / FGSC 10173)</name>
    <name type="common">Glume blotch fungus</name>
    <name type="synonym">Parastagonospora nodorum</name>
    <dbReference type="NCBI Taxonomy" id="321614"/>
    <lineage>
        <taxon>Eukaryota</taxon>
        <taxon>Fungi</taxon>
        <taxon>Dikarya</taxon>
        <taxon>Ascomycota</taxon>
        <taxon>Pezizomycotina</taxon>
        <taxon>Dothideomycetes</taxon>
        <taxon>Pleosporomycetidae</taxon>
        <taxon>Pleosporales</taxon>
        <taxon>Pleosporineae</taxon>
        <taxon>Phaeosphaeriaceae</taxon>
        <taxon>Parastagonospora</taxon>
    </lineage>
</organism>
<dbReference type="Proteomes" id="UP000663193">
    <property type="component" value="Chromosome 8"/>
</dbReference>
<keyword evidence="3" id="KW-1185">Reference proteome</keyword>
<accession>A0A7U2F5E3</accession>
<protein>
    <recommendedName>
        <fullName evidence="4">Secreted protein</fullName>
    </recommendedName>
</protein>
<keyword evidence="1" id="KW-0732">Signal</keyword>
<feature type="chain" id="PRO_5030977765" description="Secreted protein" evidence="1">
    <location>
        <begin position="25"/>
        <end position="65"/>
    </location>
</feature>
<evidence type="ECO:0008006" key="4">
    <source>
        <dbReference type="Google" id="ProtNLM"/>
    </source>
</evidence>
<evidence type="ECO:0000313" key="2">
    <source>
        <dbReference type="EMBL" id="QRC97923.1"/>
    </source>
</evidence>
<reference evidence="3" key="1">
    <citation type="journal article" date="2021" name="BMC Genomics">
        <title>Chromosome-level genome assembly and manually-curated proteome of model necrotroph Parastagonospora nodorum Sn15 reveals a genome-wide trove of candidate effector homologs, and redundancy of virulence-related functions within an accessory chromosome.</title>
        <authorList>
            <person name="Bertazzoni S."/>
            <person name="Jones D.A.B."/>
            <person name="Phan H.T."/>
            <person name="Tan K.-C."/>
            <person name="Hane J.K."/>
        </authorList>
    </citation>
    <scope>NUCLEOTIDE SEQUENCE [LARGE SCALE GENOMIC DNA]</scope>
    <source>
        <strain evidence="3">SN15 / ATCC MYA-4574 / FGSC 10173)</strain>
    </source>
</reference>
<dbReference type="EMBL" id="CP069030">
    <property type="protein sequence ID" value="QRC97923.1"/>
    <property type="molecule type" value="Genomic_DNA"/>
</dbReference>
<gene>
    <name evidence="2" type="ORF">JI435_411260</name>
</gene>
<feature type="signal peptide" evidence="1">
    <location>
        <begin position="1"/>
        <end position="24"/>
    </location>
</feature>
<evidence type="ECO:0000256" key="1">
    <source>
        <dbReference type="SAM" id="SignalP"/>
    </source>
</evidence>
<proteinExistence type="predicted"/>
<dbReference type="AlphaFoldDB" id="A0A7U2F5E3"/>
<dbReference type="VEuPathDB" id="FungiDB:JI435_411260"/>
<evidence type="ECO:0000313" key="3">
    <source>
        <dbReference type="Proteomes" id="UP000663193"/>
    </source>
</evidence>
<name>A0A7U2F5E3_PHANO</name>
<sequence length="65" mass="7537">MLFSRIFFLHLCEGVLVILSGVTAYPKYTTRIVPYYHPLFGRFSTQIKVFDLSHTQLPGSLFRRG</sequence>